<dbReference type="eggNOG" id="COG2030">
    <property type="taxonomic scope" value="Bacteria"/>
</dbReference>
<evidence type="ECO:0000259" key="2">
    <source>
        <dbReference type="Pfam" id="PF22622"/>
    </source>
</evidence>
<dbReference type="PANTHER" id="PTHR13078:SF56">
    <property type="entry name" value="PEROXISOMAL MULTIFUNCTIONAL ENZYME TYPE 2"/>
    <property type="match status" value="1"/>
</dbReference>
<dbReference type="GO" id="GO:0004300">
    <property type="term" value="F:enoyl-CoA hydratase activity"/>
    <property type="evidence" value="ECO:0007669"/>
    <property type="project" value="TreeGrafter"/>
</dbReference>
<dbReference type="CDD" id="cd03448">
    <property type="entry name" value="HDE_HSD"/>
    <property type="match status" value="1"/>
</dbReference>
<dbReference type="Pfam" id="PF22622">
    <property type="entry name" value="MFE-2_hydrat-2_N"/>
    <property type="match status" value="1"/>
</dbReference>
<evidence type="ECO:0000259" key="1">
    <source>
        <dbReference type="Pfam" id="PF01575"/>
    </source>
</evidence>
<dbReference type="GO" id="GO:0003857">
    <property type="term" value="F:(3S)-3-hydroxyacyl-CoA dehydrogenase (NAD+) activity"/>
    <property type="evidence" value="ECO:0007669"/>
    <property type="project" value="TreeGrafter"/>
</dbReference>
<organism evidence="3 4">
    <name type="scientific">Advenella kashmirensis W13003</name>
    <dbReference type="NCBI Taxonomy" id="1424334"/>
    <lineage>
        <taxon>Bacteria</taxon>
        <taxon>Pseudomonadati</taxon>
        <taxon>Pseudomonadota</taxon>
        <taxon>Betaproteobacteria</taxon>
        <taxon>Burkholderiales</taxon>
        <taxon>Alcaligenaceae</taxon>
    </lineage>
</organism>
<dbReference type="HOGENOM" id="CLU_040078_1_0_4"/>
<gene>
    <name evidence="3" type="ORF">W822_06395</name>
</gene>
<dbReference type="GO" id="GO:0006635">
    <property type="term" value="P:fatty acid beta-oxidation"/>
    <property type="evidence" value="ECO:0007669"/>
    <property type="project" value="TreeGrafter"/>
</dbReference>
<keyword evidence="4" id="KW-1185">Reference proteome</keyword>
<dbReference type="Gene3D" id="3.10.129.10">
    <property type="entry name" value="Hotdog Thioesterase"/>
    <property type="match status" value="1"/>
</dbReference>
<feature type="domain" description="MaoC-like" evidence="1">
    <location>
        <begin position="164"/>
        <end position="277"/>
    </location>
</feature>
<evidence type="ECO:0000313" key="4">
    <source>
        <dbReference type="Proteomes" id="UP000018733"/>
    </source>
</evidence>
<dbReference type="Pfam" id="PF01575">
    <property type="entry name" value="MaoC_dehydratas"/>
    <property type="match status" value="1"/>
</dbReference>
<dbReference type="PATRIC" id="fig|1424334.3.peg.1274"/>
<dbReference type="RefSeq" id="WP_024004265.1">
    <property type="nucleotide sequence ID" value="NZ_KI650979.1"/>
</dbReference>
<name>V8QU04_9BURK</name>
<dbReference type="STRING" id="1424334.W822_06395"/>
<dbReference type="InterPro" id="IPR002539">
    <property type="entry name" value="MaoC-like_dom"/>
</dbReference>
<dbReference type="GO" id="GO:0044594">
    <property type="term" value="F:17-beta-hydroxysteroid dehydrogenase (NAD+) activity"/>
    <property type="evidence" value="ECO:0007669"/>
    <property type="project" value="TreeGrafter"/>
</dbReference>
<protein>
    <submittedName>
        <fullName evidence="3">3-alpha,7-alpha, 12-alpha-trihydroxy-5-beta-cholest-24-enoyl-CoA hydratase</fullName>
    </submittedName>
</protein>
<proteinExistence type="predicted"/>
<accession>V8QU04</accession>
<dbReference type="AlphaFoldDB" id="V8QU04"/>
<dbReference type="SUPFAM" id="SSF54637">
    <property type="entry name" value="Thioesterase/thiol ester dehydrase-isomerase"/>
    <property type="match status" value="2"/>
</dbReference>
<feature type="domain" description="Peroxisomal multifunctional enzyme type 2-like N-terminal" evidence="2">
    <location>
        <begin position="19"/>
        <end position="145"/>
    </location>
</feature>
<dbReference type="Proteomes" id="UP000018733">
    <property type="component" value="Unassembled WGS sequence"/>
</dbReference>
<dbReference type="OrthoDB" id="5522043at2"/>
<comment type="caution">
    <text evidence="3">The sequence shown here is derived from an EMBL/GenBank/DDBJ whole genome shotgun (WGS) entry which is preliminary data.</text>
</comment>
<dbReference type="InterPro" id="IPR029069">
    <property type="entry name" value="HotDog_dom_sf"/>
</dbReference>
<dbReference type="EMBL" id="AYXT01000009">
    <property type="protein sequence ID" value="ETF02489.1"/>
    <property type="molecule type" value="Genomic_DNA"/>
</dbReference>
<dbReference type="InterPro" id="IPR054357">
    <property type="entry name" value="MFE-2_N"/>
</dbReference>
<sequence length="290" mass="31563">MTIDREKLLNWPFQDTVQTYDFKDVILYALGVGLGADPMDRKQLAYVYEKNLAVLPSFAVVLGHPGAWNANPESGIDRKHVVHGEQSVQIHEPFPASATVRGVNRITDVIDKGEGKGALVYVERKIYNEATGRLLATLNATSFCRANGGFGGPAGPVARPHPLPERPPDHQIALPTLPQSALLYRLNVDYNPLHVDPDVAASAGFKQPILHGLCTFGVATHALLQAVCDYDATRLGKIAARFSSPVYPGENIVVDVWHDGDQVSFRASVPERGVKVLDNGYAELRSTQHG</sequence>
<reference evidence="3 4" key="1">
    <citation type="journal article" date="2014" name="Genome Announc.">
        <title>Draft Genome Sequence of Advenella kashmirensis Strain W13003, a Polycyclic Aromatic Hydrocarbon-Degrading Bacterium.</title>
        <authorList>
            <person name="Wang X."/>
            <person name="Jin D."/>
            <person name="Zhou L."/>
            <person name="Wu L."/>
            <person name="An W."/>
            <person name="Zhao L."/>
        </authorList>
    </citation>
    <scope>NUCLEOTIDE SEQUENCE [LARGE SCALE GENOMIC DNA]</scope>
    <source>
        <strain evidence="3 4">W13003</strain>
    </source>
</reference>
<dbReference type="PANTHER" id="PTHR13078">
    <property type="entry name" value="PEROXISOMAL MULTIFUNCTIONAL ENZYME TYPE 2-RELATED"/>
    <property type="match status" value="1"/>
</dbReference>
<evidence type="ECO:0000313" key="3">
    <source>
        <dbReference type="EMBL" id="ETF02489.1"/>
    </source>
</evidence>